<organism evidence="3 4">
    <name type="scientific">Candidatus Tenderia electrophaga</name>
    <dbReference type="NCBI Taxonomy" id="1748243"/>
    <lineage>
        <taxon>Bacteria</taxon>
        <taxon>Pseudomonadati</taxon>
        <taxon>Pseudomonadota</taxon>
        <taxon>Gammaproteobacteria</taxon>
        <taxon>Candidatus Tenderiales</taxon>
        <taxon>Candidatus Tenderiaceae</taxon>
        <taxon>Candidatus Tenderia</taxon>
    </lineage>
</organism>
<evidence type="ECO:0000256" key="1">
    <source>
        <dbReference type="SAM" id="SignalP"/>
    </source>
</evidence>
<dbReference type="InterPro" id="IPR027275">
    <property type="entry name" value="PRC-brl_dom"/>
</dbReference>
<dbReference type="KEGG" id="tee:Tel_12505"/>
<dbReference type="InterPro" id="IPR011033">
    <property type="entry name" value="PRC_barrel-like_sf"/>
</dbReference>
<dbReference type="PANTHER" id="PTHR36505">
    <property type="entry name" value="BLR1072 PROTEIN"/>
    <property type="match status" value="1"/>
</dbReference>
<dbReference type="STRING" id="1748243.Tel_12505"/>
<dbReference type="Pfam" id="PF05239">
    <property type="entry name" value="PRC"/>
    <property type="match status" value="1"/>
</dbReference>
<dbReference type="AlphaFoldDB" id="A0A0S2TFF1"/>
<sequence length="174" mass="19748">MKLKNLVIPVCSLVLLLPAFAYADKDKDMEHKMMMSVDHMGEPITVDILIGKNVKDSEGRDIGEVETLIINRTGRITHAVLSFGGFMDIGDDLIPIPWSVFELDRNLVATPQDSPLQLRVTKQRLGDAPRINEPTHPLPGHEITKLDQANAYFKDEIKERHKEWKRAHKKGNMM</sequence>
<gene>
    <name evidence="3" type="ORF">Tel_12505</name>
</gene>
<keyword evidence="1" id="KW-0732">Signal</keyword>
<feature type="signal peptide" evidence="1">
    <location>
        <begin position="1"/>
        <end position="23"/>
    </location>
</feature>
<feature type="domain" description="PRC-barrel" evidence="2">
    <location>
        <begin position="49"/>
        <end position="101"/>
    </location>
</feature>
<proteinExistence type="predicted"/>
<dbReference type="PANTHER" id="PTHR36505:SF1">
    <property type="entry name" value="BLR1072 PROTEIN"/>
    <property type="match status" value="1"/>
</dbReference>
<accession>A0A0S2TFF1</accession>
<dbReference type="SUPFAM" id="SSF50346">
    <property type="entry name" value="PRC-barrel domain"/>
    <property type="match status" value="1"/>
</dbReference>
<dbReference type="EMBL" id="CP013099">
    <property type="protein sequence ID" value="ALP53888.1"/>
    <property type="molecule type" value="Genomic_DNA"/>
</dbReference>
<keyword evidence="4" id="KW-1185">Reference proteome</keyword>
<evidence type="ECO:0000313" key="4">
    <source>
        <dbReference type="Proteomes" id="UP000055136"/>
    </source>
</evidence>
<evidence type="ECO:0000313" key="3">
    <source>
        <dbReference type="EMBL" id="ALP53888.1"/>
    </source>
</evidence>
<name>A0A0S2TFF1_9GAMM</name>
<reference evidence="3" key="1">
    <citation type="submission" date="2015-10" db="EMBL/GenBank/DDBJ databases">
        <title>Description of Candidatus Tenderia electrophaga gen. nov, sp. nov., an Uncultivated Electroautotroph from a Biocathode Enrichment.</title>
        <authorList>
            <person name="Eddie B.J."/>
            <person name="Malanoski A.P."/>
            <person name="Wang Z."/>
            <person name="Hall R.J."/>
            <person name="Oh S.D."/>
            <person name="Heiner C."/>
            <person name="Lin B."/>
            <person name="Strycharz-Glaven S.M."/>
        </authorList>
    </citation>
    <scope>NUCLEOTIDE SEQUENCE [LARGE SCALE GENOMIC DNA]</scope>
    <source>
        <strain evidence="3">NRL1</strain>
    </source>
</reference>
<feature type="chain" id="PRO_5006604954" description="PRC-barrel domain-containing protein" evidence="1">
    <location>
        <begin position="24"/>
        <end position="174"/>
    </location>
</feature>
<dbReference type="Proteomes" id="UP000055136">
    <property type="component" value="Chromosome"/>
</dbReference>
<dbReference type="Gene3D" id="2.30.30.240">
    <property type="entry name" value="PRC-barrel domain"/>
    <property type="match status" value="1"/>
</dbReference>
<protein>
    <recommendedName>
        <fullName evidence="2">PRC-barrel domain-containing protein</fullName>
    </recommendedName>
</protein>
<evidence type="ECO:0000259" key="2">
    <source>
        <dbReference type="Pfam" id="PF05239"/>
    </source>
</evidence>